<dbReference type="Proteomes" id="UP000828941">
    <property type="component" value="Chromosome 6"/>
</dbReference>
<dbReference type="EMBL" id="CM039431">
    <property type="protein sequence ID" value="KAI4338183.1"/>
    <property type="molecule type" value="Genomic_DNA"/>
</dbReference>
<keyword evidence="2" id="KW-1185">Reference proteome</keyword>
<evidence type="ECO:0000313" key="1">
    <source>
        <dbReference type="EMBL" id="KAI4338183.1"/>
    </source>
</evidence>
<sequence length="505" mass="57149">MAMVILLLLLSLQVSSSTIPTLRKGSFLSVENPEDVIVSPNGVFSAGFHAVGFNAFSLAVWFTGRNPTVVWMANRDQPVNGQDSTLSLLNTGNLLLTDADQFNIWATNTSSSSSSTQLLLYDNGNLVLQETQGVILWQSFDFPTNTLLPQQYLTRFSKLVSSRSGSNHSSGFYQLFFDNDNVVRLLYDGPEISSIYWPDPGLVSWEVGRSTYNASRVAMLDRLAEKMETRIGTSLGKPYLNHAQFMVFVALIAFVAILPSLLPHVDFYGYDHGFYPNYTFEQCLNLCLQSCDYVGFQYKFSVDDGYFECYPKTMLLNGYRSPDFDGAIYLRLPKNDSFSYDATAIDEYLTFQCSNRTIKIERVYVKGHQIVKVKAMFWFACVIGAMEIIGATLVWGLLFRSQRKHDAYTEEMVTGKSQIDDGIGEEGTQHRRLVTWVREEKSKWSSKLNASSWVKQLVDPVIGIDFEVDKMESLVLVALECVQEDRDARPTMRQVVEMLQNHEND</sequence>
<accession>A0ACB9NPA2</accession>
<name>A0ACB9NPA2_BAUVA</name>
<protein>
    <submittedName>
        <fullName evidence="1">Uncharacterized protein</fullName>
    </submittedName>
</protein>
<reference evidence="1 2" key="1">
    <citation type="journal article" date="2022" name="DNA Res.">
        <title>Chromosomal-level genome assembly of the orchid tree Bauhinia variegata (Leguminosae; Cercidoideae) supports the allotetraploid origin hypothesis of Bauhinia.</title>
        <authorList>
            <person name="Zhong Y."/>
            <person name="Chen Y."/>
            <person name="Zheng D."/>
            <person name="Pang J."/>
            <person name="Liu Y."/>
            <person name="Luo S."/>
            <person name="Meng S."/>
            <person name="Qian L."/>
            <person name="Wei D."/>
            <person name="Dai S."/>
            <person name="Zhou R."/>
        </authorList>
    </citation>
    <scope>NUCLEOTIDE SEQUENCE [LARGE SCALE GENOMIC DNA]</scope>
    <source>
        <strain evidence="1">BV-YZ2020</strain>
    </source>
</reference>
<gene>
    <name evidence="1" type="ORF">L6164_016527</name>
</gene>
<organism evidence="1 2">
    <name type="scientific">Bauhinia variegata</name>
    <name type="common">Purple orchid tree</name>
    <name type="synonym">Phanera variegata</name>
    <dbReference type="NCBI Taxonomy" id="167791"/>
    <lineage>
        <taxon>Eukaryota</taxon>
        <taxon>Viridiplantae</taxon>
        <taxon>Streptophyta</taxon>
        <taxon>Embryophyta</taxon>
        <taxon>Tracheophyta</taxon>
        <taxon>Spermatophyta</taxon>
        <taxon>Magnoliopsida</taxon>
        <taxon>eudicotyledons</taxon>
        <taxon>Gunneridae</taxon>
        <taxon>Pentapetalae</taxon>
        <taxon>rosids</taxon>
        <taxon>fabids</taxon>
        <taxon>Fabales</taxon>
        <taxon>Fabaceae</taxon>
        <taxon>Cercidoideae</taxon>
        <taxon>Cercideae</taxon>
        <taxon>Bauhiniinae</taxon>
        <taxon>Bauhinia</taxon>
    </lineage>
</organism>
<proteinExistence type="predicted"/>
<evidence type="ECO:0000313" key="2">
    <source>
        <dbReference type="Proteomes" id="UP000828941"/>
    </source>
</evidence>
<comment type="caution">
    <text evidence="1">The sequence shown here is derived from an EMBL/GenBank/DDBJ whole genome shotgun (WGS) entry which is preliminary data.</text>
</comment>